<dbReference type="EMBL" id="FPHJ01000062">
    <property type="protein sequence ID" value="SFV68675.1"/>
    <property type="molecule type" value="Genomic_DNA"/>
</dbReference>
<evidence type="ECO:0000256" key="4">
    <source>
        <dbReference type="ARBA" id="ARBA00022741"/>
    </source>
</evidence>
<keyword evidence="2 9" id="KW-0436">Ligase</keyword>
<evidence type="ECO:0000313" key="9">
    <source>
        <dbReference type="EMBL" id="SFV68675.1"/>
    </source>
</evidence>
<evidence type="ECO:0000259" key="8">
    <source>
        <dbReference type="Pfam" id="PF08245"/>
    </source>
</evidence>
<evidence type="ECO:0000256" key="3">
    <source>
        <dbReference type="ARBA" id="ARBA00022723"/>
    </source>
</evidence>
<dbReference type="InterPro" id="IPR036615">
    <property type="entry name" value="Mur_ligase_C_dom_sf"/>
</dbReference>
<protein>
    <submittedName>
        <fullName evidence="9">Dihydrofolate synthase @ Folylpolyglutamate synthase</fullName>
        <ecNumber evidence="9">6.3.2.12</ecNumber>
        <ecNumber evidence="9">6.3.2.17</ecNumber>
    </submittedName>
</protein>
<proteinExistence type="inferred from homology"/>
<sequence>MGRLKTLDEWLNYQENCHTKEIDLGLDRIKKVYKILFSNPFDFKVITVAGTNGKGSTLAFLESIYNHAGYKVGKFTSPHLFVYNERIRVDKKNVDDDLICQAFTEIEKARGDISLSYFEFSALAALWVFNKQKVEVALLEVGLGGRLDAINIVDSDIAVITNIELDHVEYLGNTRELIAIEKMGIMRQGRPCLSGEKNPPKTMLDKNILFVNEKYQGKLPLLGEVQKNNAQLALEVVEALGLSVSAEDKKQGLENTKLLGRQQVIKYKNKIWIFDVAHNVASVEALTQTIKNNNKKTIAIFSALKDKNIALMIDKITPFIDEWFLIPLQVKRALTTKQLQYFFHKNNTILCQSANDAISLAEKSVAEQVLVFGSFHTVATIFSQINEY</sequence>
<dbReference type="GO" id="GO:0004326">
    <property type="term" value="F:tetrahydrofolylpolyglutamate synthase activity"/>
    <property type="evidence" value="ECO:0007669"/>
    <property type="project" value="UniProtKB-EC"/>
</dbReference>
<reference evidence="9" key="1">
    <citation type="submission" date="2016-10" db="EMBL/GenBank/DDBJ databases">
        <authorList>
            <person name="de Groot N.N."/>
        </authorList>
    </citation>
    <scope>NUCLEOTIDE SEQUENCE</scope>
</reference>
<dbReference type="EC" id="6.3.2.12" evidence="9"/>
<evidence type="ECO:0000259" key="7">
    <source>
        <dbReference type="Pfam" id="PF02875"/>
    </source>
</evidence>
<dbReference type="GO" id="GO:0005524">
    <property type="term" value="F:ATP binding"/>
    <property type="evidence" value="ECO:0007669"/>
    <property type="project" value="UniProtKB-KW"/>
</dbReference>
<dbReference type="PANTHER" id="PTHR11136:SF0">
    <property type="entry name" value="DIHYDROFOLATE SYNTHETASE-RELATED"/>
    <property type="match status" value="1"/>
</dbReference>
<dbReference type="EC" id="6.3.2.17" evidence="9"/>
<keyword evidence="4" id="KW-0547">Nucleotide-binding</keyword>
<dbReference type="PANTHER" id="PTHR11136">
    <property type="entry name" value="FOLYLPOLYGLUTAMATE SYNTHASE-RELATED"/>
    <property type="match status" value="1"/>
</dbReference>
<dbReference type="AlphaFoldDB" id="A0A1W1CSG5"/>
<accession>A0A1W1CSG5</accession>
<comment type="similarity">
    <text evidence="1">Belongs to the folylpolyglutamate synthase family.</text>
</comment>
<keyword evidence="3" id="KW-0479">Metal-binding</keyword>
<dbReference type="Gene3D" id="3.90.190.20">
    <property type="entry name" value="Mur ligase, C-terminal domain"/>
    <property type="match status" value="1"/>
</dbReference>
<evidence type="ECO:0000256" key="2">
    <source>
        <dbReference type="ARBA" id="ARBA00022598"/>
    </source>
</evidence>
<evidence type="ECO:0000256" key="1">
    <source>
        <dbReference type="ARBA" id="ARBA00008276"/>
    </source>
</evidence>
<feature type="domain" description="Mur ligase C-terminal" evidence="7">
    <location>
        <begin position="260"/>
        <end position="374"/>
    </location>
</feature>
<name>A0A1W1CSG5_9ZZZZ</name>
<dbReference type="InterPro" id="IPR036565">
    <property type="entry name" value="Mur-like_cat_sf"/>
</dbReference>
<keyword evidence="5" id="KW-0067">ATP-binding</keyword>
<dbReference type="Pfam" id="PF02875">
    <property type="entry name" value="Mur_ligase_C"/>
    <property type="match status" value="1"/>
</dbReference>
<dbReference type="PIRSF" id="PIRSF001563">
    <property type="entry name" value="Folylpolyglu_synth"/>
    <property type="match status" value="1"/>
</dbReference>
<feature type="domain" description="Mur ligase central" evidence="8">
    <location>
        <begin position="48"/>
        <end position="187"/>
    </location>
</feature>
<dbReference type="InterPro" id="IPR001645">
    <property type="entry name" value="Folylpolyglutamate_synth"/>
</dbReference>
<keyword evidence="6" id="KW-0460">Magnesium</keyword>
<dbReference type="InterPro" id="IPR004101">
    <property type="entry name" value="Mur_ligase_C"/>
</dbReference>
<dbReference type="InterPro" id="IPR013221">
    <property type="entry name" value="Mur_ligase_cen"/>
</dbReference>
<organism evidence="9">
    <name type="scientific">hydrothermal vent metagenome</name>
    <dbReference type="NCBI Taxonomy" id="652676"/>
    <lineage>
        <taxon>unclassified sequences</taxon>
        <taxon>metagenomes</taxon>
        <taxon>ecological metagenomes</taxon>
    </lineage>
</organism>
<dbReference type="Gene3D" id="3.40.1190.10">
    <property type="entry name" value="Mur-like, catalytic domain"/>
    <property type="match status" value="1"/>
</dbReference>
<evidence type="ECO:0000256" key="5">
    <source>
        <dbReference type="ARBA" id="ARBA00022840"/>
    </source>
</evidence>
<dbReference type="NCBIfam" id="TIGR01499">
    <property type="entry name" value="folC"/>
    <property type="match status" value="1"/>
</dbReference>
<dbReference type="SUPFAM" id="SSF53623">
    <property type="entry name" value="MurD-like peptide ligases, catalytic domain"/>
    <property type="match status" value="1"/>
</dbReference>
<gene>
    <name evidence="9" type="ORF">MNB_SUP05-5-513</name>
</gene>
<dbReference type="SUPFAM" id="SSF53244">
    <property type="entry name" value="MurD-like peptide ligases, peptide-binding domain"/>
    <property type="match status" value="1"/>
</dbReference>
<dbReference type="Pfam" id="PF08245">
    <property type="entry name" value="Mur_ligase_M"/>
    <property type="match status" value="1"/>
</dbReference>
<evidence type="ECO:0000256" key="6">
    <source>
        <dbReference type="ARBA" id="ARBA00022842"/>
    </source>
</evidence>
<dbReference type="GO" id="GO:0005737">
    <property type="term" value="C:cytoplasm"/>
    <property type="evidence" value="ECO:0007669"/>
    <property type="project" value="TreeGrafter"/>
</dbReference>
<dbReference type="GO" id="GO:0008841">
    <property type="term" value="F:dihydrofolate synthase activity"/>
    <property type="evidence" value="ECO:0007669"/>
    <property type="project" value="UniProtKB-EC"/>
</dbReference>
<dbReference type="GO" id="GO:0046872">
    <property type="term" value="F:metal ion binding"/>
    <property type="evidence" value="ECO:0007669"/>
    <property type="project" value="UniProtKB-KW"/>
</dbReference>